<sequence length="309" mass="34549">MSEVNAGVTVPERSDARRGRPERVRWAVVRALAKAWTIAYWTGRLGLRTEHRPSRPLKAWQARLRSIGLGSITALGLVVTPLLFGWMMLGYSYALVSAEAAYQGDSLAEALRTGGMIIISLVLMITWFIWNYALLFIANPSRLMQYGLYPVTAREMSLARLMYAFTWWGWLSAAYFAGPLASVFFLGARWSPLPYLPFVIAWVGLSLLTGSYTMYYDLTAMKKNYNRHLFLTIFLFLIVFVLLDKAVESLFFTGRPVGDFGALATLIKAVVYGSGHPWLSALTFLFLGVGAQSLAALRAGRTLSRIDFL</sequence>
<feature type="transmembrane region" description="Helical" evidence="1">
    <location>
        <begin position="158"/>
        <end position="178"/>
    </location>
</feature>
<name>A0A2T5GFE8_HYDSH</name>
<dbReference type="EMBL" id="PEBV01000001">
    <property type="protein sequence ID" value="PTQ54880.1"/>
    <property type="molecule type" value="Genomic_DNA"/>
</dbReference>
<evidence type="ECO:0000313" key="2">
    <source>
        <dbReference type="EMBL" id="PTQ54880.1"/>
    </source>
</evidence>
<reference evidence="2 3" key="1">
    <citation type="submission" date="2017-08" db="EMBL/GenBank/DDBJ databases">
        <title>Burning lignite coal seam in the remote Altai Mountains harbors a hydrogen-driven thermophilic microbial community.</title>
        <authorList>
            <person name="Kadnikov V.V."/>
            <person name="Mardanov A.V."/>
            <person name="Ivasenko D."/>
            <person name="Beletsky A.V."/>
            <person name="Karnachuk O.V."/>
            <person name="Ravin N.V."/>
        </authorList>
    </citation>
    <scope>NUCLEOTIDE SEQUENCE [LARGE SCALE GENOMIC DNA]</scope>
    <source>
        <strain evidence="2">AL33</strain>
    </source>
</reference>
<dbReference type="RefSeq" id="WP_272999367.1">
    <property type="nucleotide sequence ID" value="NZ_PEBV01000001.1"/>
</dbReference>
<feature type="transmembrane region" description="Helical" evidence="1">
    <location>
        <begin position="198"/>
        <end position="216"/>
    </location>
</feature>
<accession>A0A2T5GFE8</accession>
<protein>
    <submittedName>
        <fullName evidence="2">Uncharacterized protein</fullName>
    </submittedName>
</protein>
<organism evidence="2 3">
    <name type="scientific">Hydrogenibacillus schlegelii</name>
    <name type="common">Bacillus schlegelii</name>
    <dbReference type="NCBI Taxonomy" id="1484"/>
    <lineage>
        <taxon>Bacteria</taxon>
        <taxon>Bacillati</taxon>
        <taxon>Bacillota</taxon>
        <taxon>Bacilli</taxon>
        <taxon>Bacillales</taxon>
        <taxon>Bacillales Family X. Incertae Sedis</taxon>
        <taxon>Hydrogenibacillus</taxon>
    </lineage>
</organism>
<feature type="transmembrane region" description="Helical" evidence="1">
    <location>
        <begin position="278"/>
        <end position="297"/>
    </location>
</feature>
<keyword evidence="1" id="KW-0472">Membrane</keyword>
<keyword evidence="1" id="KW-1133">Transmembrane helix</keyword>
<keyword evidence="1" id="KW-0812">Transmembrane</keyword>
<dbReference type="AlphaFoldDB" id="A0A2T5GFE8"/>
<feature type="transmembrane region" description="Helical" evidence="1">
    <location>
        <begin position="67"/>
        <end position="94"/>
    </location>
</feature>
<feature type="transmembrane region" description="Helical" evidence="1">
    <location>
        <begin position="228"/>
        <end position="247"/>
    </location>
</feature>
<comment type="caution">
    <text evidence="2">The sequence shown here is derived from an EMBL/GenBank/DDBJ whole genome shotgun (WGS) entry which is preliminary data.</text>
</comment>
<feature type="transmembrane region" description="Helical" evidence="1">
    <location>
        <begin position="114"/>
        <end position="137"/>
    </location>
</feature>
<proteinExistence type="predicted"/>
<gene>
    <name evidence="2" type="ORF">HSCHL_1823</name>
</gene>
<evidence type="ECO:0000313" key="3">
    <source>
        <dbReference type="Proteomes" id="UP000244180"/>
    </source>
</evidence>
<dbReference type="Proteomes" id="UP000244180">
    <property type="component" value="Unassembled WGS sequence"/>
</dbReference>
<evidence type="ECO:0000256" key="1">
    <source>
        <dbReference type="SAM" id="Phobius"/>
    </source>
</evidence>